<dbReference type="Proteomes" id="UP001501822">
    <property type="component" value="Unassembled WGS sequence"/>
</dbReference>
<reference evidence="1 2" key="1">
    <citation type="journal article" date="2019" name="Int. J. Syst. Evol. Microbiol.">
        <title>The Global Catalogue of Microorganisms (GCM) 10K type strain sequencing project: providing services to taxonomists for standard genome sequencing and annotation.</title>
        <authorList>
            <consortium name="The Broad Institute Genomics Platform"/>
            <consortium name="The Broad Institute Genome Sequencing Center for Infectious Disease"/>
            <person name="Wu L."/>
            <person name="Ma J."/>
        </authorList>
    </citation>
    <scope>NUCLEOTIDE SEQUENCE [LARGE SCALE GENOMIC DNA]</scope>
    <source>
        <strain evidence="1 2">JCM 3146</strain>
    </source>
</reference>
<evidence type="ECO:0000313" key="1">
    <source>
        <dbReference type="EMBL" id="GAA0316179.1"/>
    </source>
</evidence>
<dbReference type="InterPro" id="IPR023606">
    <property type="entry name" value="CoA-Trfase_III_dom_1_sf"/>
</dbReference>
<dbReference type="Pfam" id="PF02515">
    <property type="entry name" value="CoA_transf_3"/>
    <property type="match status" value="1"/>
</dbReference>
<gene>
    <name evidence="1" type="ORF">GCM10010151_02730</name>
</gene>
<accession>A0ABN0VSE4</accession>
<proteinExistence type="predicted"/>
<keyword evidence="2" id="KW-1185">Reference proteome</keyword>
<name>A0ABN0VSE4_9ACTN</name>
<sequence length="43" mass="4268">MTELPLSGILAADFGRVPAAPYATMLLADPGAGVIKVEAPVSG</sequence>
<evidence type="ECO:0000313" key="2">
    <source>
        <dbReference type="Proteomes" id="UP001501822"/>
    </source>
</evidence>
<organism evidence="1 2">
    <name type="scientific">Actinoallomurus spadix</name>
    <dbReference type="NCBI Taxonomy" id="79912"/>
    <lineage>
        <taxon>Bacteria</taxon>
        <taxon>Bacillati</taxon>
        <taxon>Actinomycetota</taxon>
        <taxon>Actinomycetes</taxon>
        <taxon>Streptosporangiales</taxon>
        <taxon>Thermomonosporaceae</taxon>
        <taxon>Actinoallomurus</taxon>
    </lineage>
</organism>
<dbReference type="InterPro" id="IPR003673">
    <property type="entry name" value="CoA-Trfase_fam_III"/>
</dbReference>
<dbReference type="Gene3D" id="3.40.50.10540">
    <property type="entry name" value="Crotonobetainyl-coa:carnitine coa-transferase, domain 1"/>
    <property type="match status" value="1"/>
</dbReference>
<dbReference type="RefSeq" id="WP_406567650.1">
    <property type="nucleotide sequence ID" value="NZ_BAAABM010000003.1"/>
</dbReference>
<dbReference type="EMBL" id="BAAABM010000003">
    <property type="protein sequence ID" value="GAA0316179.1"/>
    <property type="molecule type" value="Genomic_DNA"/>
</dbReference>
<dbReference type="SUPFAM" id="SSF89796">
    <property type="entry name" value="CoA-transferase family III (CaiB/BaiF)"/>
    <property type="match status" value="1"/>
</dbReference>
<protein>
    <submittedName>
        <fullName evidence="1">Uncharacterized protein</fullName>
    </submittedName>
</protein>
<comment type="caution">
    <text evidence="1">The sequence shown here is derived from an EMBL/GenBank/DDBJ whole genome shotgun (WGS) entry which is preliminary data.</text>
</comment>